<keyword evidence="2" id="KW-1185">Reference proteome</keyword>
<dbReference type="EMBL" id="JANHOG010001841">
    <property type="protein sequence ID" value="KAJ3530903.1"/>
    <property type="molecule type" value="Genomic_DNA"/>
</dbReference>
<accession>A0ACC1S2T8</accession>
<comment type="caution">
    <text evidence="1">The sequence shown here is derived from an EMBL/GenBank/DDBJ whole genome shotgun (WGS) entry which is preliminary data.</text>
</comment>
<dbReference type="Proteomes" id="UP001148662">
    <property type="component" value="Unassembled WGS sequence"/>
</dbReference>
<proteinExistence type="predicted"/>
<evidence type="ECO:0000313" key="1">
    <source>
        <dbReference type="EMBL" id="KAJ3530903.1"/>
    </source>
</evidence>
<name>A0ACC1S2T8_9APHY</name>
<reference evidence="1" key="1">
    <citation type="submission" date="2022-07" db="EMBL/GenBank/DDBJ databases">
        <title>Genome Sequence of Phlebia brevispora.</title>
        <authorList>
            <person name="Buettner E."/>
        </authorList>
    </citation>
    <scope>NUCLEOTIDE SEQUENCE</scope>
    <source>
        <strain evidence="1">MPL23</strain>
    </source>
</reference>
<evidence type="ECO:0000313" key="2">
    <source>
        <dbReference type="Proteomes" id="UP001148662"/>
    </source>
</evidence>
<organism evidence="1 2">
    <name type="scientific">Phlebia brevispora</name>
    <dbReference type="NCBI Taxonomy" id="194682"/>
    <lineage>
        <taxon>Eukaryota</taxon>
        <taxon>Fungi</taxon>
        <taxon>Dikarya</taxon>
        <taxon>Basidiomycota</taxon>
        <taxon>Agaricomycotina</taxon>
        <taxon>Agaricomycetes</taxon>
        <taxon>Polyporales</taxon>
        <taxon>Meruliaceae</taxon>
        <taxon>Phlebia</taxon>
    </lineage>
</organism>
<gene>
    <name evidence="1" type="ORF">NM688_g7647</name>
</gene>
<sequence length="150" mass="16134">MAASRVTGGRGTEGLGRFYVVLGGGGRAGVCNAESVPVGRHVYAEPTLPVIVKCCTESEALQMHTRIGSIFLQFEAQQLTPHQMAARIFYSEAIAKFFDGGRSCKVFIPLFFGNDGFACIYLTQEDFAAAKTGASFAKHTRLTQFAEALA</sequence>
<protein>
    <submittedName>
        <fullName evidence="1">Uncharacterized protein</fullName>
    </submittedName>
</protein>